<dbReference type="Proteomes" id="UP000280307">
    <property type="component" value="Unassembled WGS sequence"/>
</dbReference>
<organism evidence="1 2">
    <name type="scientific">Candidatus Viridilinea halotolerans</name>
    <dbReference type="NCBI Taxonomy" id="2491704"/>
    <lineage>
        <taxon>Bacteria</taxon>
        <taxon>Bacillati</taxon>
        <taxon>Chloroflexota</taxon>
        <taxon>Chloroflexia</taxon>
        <taxon>Chloroflexales</taxon>
        <taxon>Chloroflexineae</taxon>
        <taxon>Oscillochloridaceae</taxon>
        <taxon>Candidatus Viridilinea</taxon>
    </lineage>
</organism>
<evidence type="ECO:0000313" key="2">
    <source>
        <dbReference type="Proteomes" id="UP000280307"/>
    </source>
</evidence>
<reference evidence="1 2" key="1">
    <citation type="submission" date="2018-12" db="EMBL/GenBank/DDBJ databases">
        <title>Genome Sequence of Candidatus Viridilinea halotolerans isolated from saline sulfide-rich spring.</title>
        <authorList>
            <person name="Grouzdev D.S."/>
            <person name="Burganskaya E.I."/>
            <person name="Krutkina M.S."/>
            <person name="Sukhacheva M.V."/>
            <person name="Gorlenko V.M."/>
        </authorList>
    </citation>
    <scope>NUCLEOTIDE SEQUENCE [LARGE SCALE GENOMIC DNA]</scope>
    <source>
        <strain evidence="1">Chok-6</strain>
    </source>
</reference>
<comment type="caution">
    <text evidence="1">The sequence shown here is derived from an EMBL/GenBank/DDBJ whole genome shotgun (WGS) entry which is preliminary data.</text>
</comment>
<name>A0A426U3T5_9CHLR</name>
<dbReference type="InterPro" id="IPR029063">
    <property type="entry name" value="SAM-dependent_MTases_sf"/>
</dbReference>
<sequence length="112" mass="12249">MLRCCTMSRGGGRVAMITQQSWMFLRSFAELRGGTDGLLRTITLDALAHLGAGAFDEISGEVVQNAMFILVQQQPGPEHRLNAIRLVGLKSPQEKARVLPEVAIMAGEEVQR</sequence>
<protein>
    <submittedName>
        <fullName evidence="1">Uncharacterized protein</fullName>
    </submittedName>
</protein>
<proteinExistence type="predicted"/>
<dbReference type="AlphaFoldDB" id="A0A426U3T5"/>
<dbReference type="EMBL" id="RSAS01000271">
    <property type="protein sequence ID" value="RRR74474.1"/>
    <property type="molecule type" value="Genomic_DNA"/>
</dbReference>
<evidence type="ECO:0000313" key="1">
    <source>
        <dbReference type="EMBL" id="RRR74474.1"/>
    </source>
</evidence>
<accession>A0A426U3T5</accession>
<dbReference type="Gene3D" id="3.40.50.150">
    <property type="entry name" value="Vaccinia Virus protein VP39"/>
    <property type="match status" value="1"/>
</dbReference>
<gene>
    <name evidence="1" type="ORF">EI684_07040</name>
</gene>